<dbReference type="PANTHER" id="PTHR13516">
    <property type="entry name" value="RIBONUCLEASE P SUBUNIT P25"/>
    <property type="match status" value="1"/>
</dbReference>
<dbReference type="STRING" id="946362.F2U8Z0"/>
<comment type="similarity">
    <text evidence="2">Belongs to the histone-like Alba family.</text>
</comment>
<feature type="compositionally biased region" description="Gly residues" evidence="4">
    <location>
        <begin position="186"/>
        <end position="198"/>
    </location>
</feature>
<comment type="subcellular location">
    <subcellularLocation>
        <location evidence="1">Nucleus</location>
    </subcellularLocation>
</comment>
<dbReference type="EMBL" id="GL832965">
    <property type="protein sequence ID" value="EGD73193.1"/>
    <property type="molecule type" value="Genomic_DNA"/>
</dbReference>
<keyword evidence="3" id="KW-0539">Nucleus</keyword>
<name>F2U8Z0_SALR5</name>
<dbReference type="Gene3D" id="3.30.110.20">
    <property type="entry name" value="Alba-like domain"/>
    <property type="match status" value="1"/>
</dbReference>
<dbReference type="AlphaFoldDB" id="F2U8Z0"/>
<dbReference type="OMA" id="DQYEPKE"/>
<protein>
    <recommendedName>
        <fullName evidence="5">DNA/RNA-binding protein Alba-like domain-containing protein</fullName>
    </recommendedName>
</protein>
<dbReference type="KEGG" id="sre:PTSG_04907"/>
<evidence type="ECO:0000256" key="4">
    <source>
        <dbReference type="SAM" id="MobiDB-lite"/>
    </source>
</evidence>
<accession>F2U8Z0</accession>
<dbReference type="PANTHER" id="PTHR13516:SF4">
    <property type="entry name" value="FI09323P"/>
    <property type="match status" value="1"/>
</dbReference>
<dbReference type="SUPFAM" id="SSF82704">
    <property type="entry name" value="AlbA-like"/>
    <property type="match status" value="1"/>
</dbReference>
<organism evidence="7">
    <name type="scientific">Salpingoeca rosetta (strain ATCC 50818 / BSB-021)</name>
    <dbReference type="NCBI Taxonomy" id="946362"/>
    <lineage>
        <taxon>Eukaryota</taxon>
        <taxon>Choanoflagellata</taxon>
        <taxon>Craspedida</taxon>
        <taxon>Salpingoecidae</taxon>
        <taxon>Salpingoeca</taxon>
    </lineage>
</organism>
<feature type="region of interest" description="Disordered" evidence="4">
    <location>
        <begin position="126"/>
        <end position="245"/>
    </location>
</feature>
<dbReference type="InterPro" id="IPR002775">
    <property type="entry name" value="DNA/RNA-bd_Alba-like"/>
</dbReference>
<reference evidence="6" key="1">
    <citation type="submission" date="2009-08" db="EMBL/GenBank/DDBJ databases">
        <title>Annotation of Salpingoeca rosetta.</title>
        <authorList>
            <consortium name="The Broad Institute Genome Sequencing Platform"/>
            <person name="Russ C."/>
            <person name="Cuomo C."/>
            <person name="Burger G."/>
            <person name="Gray M.W."/>
            <person name="Holland P.W.H."/>
            <person name="King N."/>
            <person name="Lang F.B.F."/>
            <person name="Roger A.J."/>
            <person name="Ruiz-Trillo I."/>
            <person name="Young S.K."/>
            <person name="Zeng Q."/>
            <person name="Gargeya S."/>
            <person name="Alvarado L."/>
            <person name="Berlin A."/>
            <person name="Chapman S.B."/>
            <person name="Chen Z."/>
            <person name="Freedman E."/>
            <person name="Gellesch M."/>
            <person name="Goldberg J."/>
            <person name="Griggs A."/>
            <person name="Gujja S."/>
            <person name="Heilman E."/>
            <person name="Heiman D."/>
            <person name="Howarth C."/>
            <person name="Mehta T."/>
            <person name="Neiman D."/>
            <person name="Pearson M."/>
            <person name="Roberts A."/>
            <person name="Saif S."/>
            <person name="Shea T."/>
            <person name="Shenoy N."/>
            <person name="Sisk P."/>
            <person name="Stolte C."/>
            <person name="Sykes S."/>
            <person name="White J."/>
            <person name="Yandava C."/>
            <person name="Haas B."/>
            <person name="Nusbaum C."/>
            <person name="Birren B."/>
        </authorList>
    </citation>
    <scope>NUCLEOTIDE SEQUENCE [LARGE SCALE GENOMIC DNA]</scope>
    <source>
        <strain evidence="6">ATCC 50818</strain>
    </source>
</reference>
<dbReference type="GO" id="GO:0003723">
    <property type="term" value="F:RNA binding"/>
    <property type="evidence" value="ECO:0007669"/>
    <property type="project" value="TreeGrafter"/>
</dbReference>
<feature type="domain" description="DNA/RNA-binding protein Alba-like" evidence="5">
    <location>
        <begin position="32"/>
        <end position="71"/>
    </location>
</feature>
<feature type="compositionally biased region" description="Low complexity" evidence="4">
    <location>
        <begin position="131"/>
        <end position="151"/>
    </location>
</feature>
<sequence length="245" mass="27473">MDRYEKVQTEESDDVVDKDVFTFITKSGSSIQPAVALLEQKLMQDGKVVVLGTGHATTKAVSIAEILKRAMTQQPFDLAQQTDIFHSRVKETWAPKPDEPEPLDKIEVLRKVPAIRITFDGRAISPEEHQQQQQHRQQQQPKAQKQPQQQQQRKKQQQKKGGGKRGADTQQGQQQQQQQQQKEGAESGGGAHGKGGSKGGKRKGQRRGQQQQQQQQQHQQRKQQGQQGTQASRSSQPKAPRTADP</sequence>
<dbReference type="InterPro" id="IPR051958">
    <property type="entry name" value="Alba-like_NAB"/>
</dbReference>
<feature type="compositionally biased region" description="Low complexity" evidence="4">
    <location>
        <begin position="207"/>
        <end position="236"/>
    </location>
</feature>
<dbReference type="RefSeq" id="XP_004994224.1">
    <property type="nucleotide sequence ID" value="XM_004994167.1"/>
</dbReference>
<dbReference type="OrthoDB" id="424402at2759"/>
<dbReference type="GO" id="GO:0001682">
    <property type="term" value="P:tRNA 5'-leader removal"/>
    <property type="evidence" value="ECO:0007669"/>
    <property type="project" value="TreeGrafter"/>
</dbReference>
<evidence type="ECO:0000259" key="5">
    <source>
        <dbReference type="Pfam" id="PF01918"/>
    </source>
</evidence>
<dbReference type="Pfam" id="PF01918">
    <property type="entry name" value="Alba"/>
    <property type="match status" value="1"/>
</dbReference>
<evidence type="ECO:0000256" key="3">
    <source>
        <dbReference type="ARBA" id="ARBA00023242"/>
    </source>
</evidence>
<evidence type="ECO:0000313" key="6">
    <source>
        <dbReference type="EMBL" id="EGD73193.1"/>
    </source>
</evidence>
<dbReference type="GeneID" id="16074803"/>
<evidence type="ECO:0000313" key="7">
    <source>
        <dbReference type="Proteomes" id="UP000007799"/>
    </source>
</evidence>
<dbReference type="InParanoid" id="F2U8Z0"/>
<dbReference type="GO" id="GO:0005634">
    <property type="term" value="C:nucleus"/>
    <property type="evidence" value="ECO:0007669"/>
    <property type="project" value="UniProtKB-SubCell"/>
</dbReference>
<feature type="compositionally biased region" description="Basic residues" evidence="4">
    <location>
        <begin position="152"/>
        <end position="163"/>
    </location>
</feature>
<evidence type="ECO:0000256" key="1">
    <source>
        <dbReference type="ARBA" id="ARBA00004123"/>
    </source>
</evidence>
<keyword evidence="7" id="KW-1185">Reference proteome</keyword>
<dbReference type="Proteomes" id="UP000007799">
    <property type="component" value="Unassembled WGS sequence"/>
</dbReference>
<dbReference type="InterPro" id="IPR036882">
    <property type="entry name" value="Alba-like_dom_sf"/>
</dbReference>
<dbReference type="GO" id="GO:0000172">
    <property type="term" value="C:ribonuclease MRP complex"/>
    <property type="evidence" value="ECO:0007669"/>
    <property type="project" value="TreeGrafter"/>
</dbReference>
<proteinExistence type="inferred from homology"/>
<evidence type="ECO:0000256" key="2">
    <source>
        <dbReference type="ARBA" id="ARBA00008018"/>
    </source>
</evidence>
<feature type="compositionally biased region" description="Low complexity" evidence="4">
    <location>
        <begin position="170"/>
        <end position="181"/>
    </location>
</feature>
<gene>
    <name evidence="6" type="ORF">PTSG_04907</name>
</gene>